<keyword evidence="1" id="KW-0597">Phosphoprotein</keyword>
<dbReference type="AlphaFoldDB" id="A0A9E6R8E4"/>
<dbReference type="SUPFAM" id="SSF52172">
    <property type="entry name" value="CheY-like"/>
    <property type="match status" value="1"/>
</dbReference>
<dbReference type="PANTHER" id="PTHR44591">
    <property type="entry name" value="STRESS RESPONSE REGULATOR PROTEIN 1"/>
    <property type="match status" value="1"/>
</dbReference>
<dbReference type="InterPro" id="IPR011006">
    <property type="entry name" value="CheY-like_superfamily"/>
</dbReference>
<dbReference type="GO" id="GO:0000160">
    <property type="term" value="P:phosphorelay signal transduction system"/>
    <property type="evidence" value="ECO:0007669"/>
    <property type="project" value="InterPro"/>
</dbReference>
<name>A0A9E6R8E4_9HYPH</name>
<accession>A0A9E6R8E4</accession>
<evidence type="ECO:0000259" key="2">
    <source>
        <dbReference type="SMART" id="SM00448"/>
    </source>
</evidence>
<evidence type="ECO:0000313" key="3">
    <source>
        <dbReference type="EMBL" id="QZN98718.1"/>
    </source>
</evidence>
<sequence>MTGRESEPLRRSGVRQVVLVVEDEPMQRMMAVDLVEEAGFEALEVADATEAVSVLEARADIRIVVTDIDMPRGLDGVRLAALIRERWPPIEIIVISGFRALAEVRLPERAEYFSKPYEPAAVVAALRRMAG</sequence>
<dbReference type="KEGG" id="cmet:K6K41_17175"/>
<protein>
    <submittedName>
        <fullName evidence="3">Response regulator</fullName>
    </submittedName>
</protein>
<dbReference type="Proteomes" id="UP000825701">
    <property type="component" value="Chromosome"/>
</dbReference>
<dbReference type="InterPro" id="IPR050595">
    <property type="entry name" value="Bact_response_regulator"/>
</dbReference>
<dbReference type="SMART" id="SM00448">
    <property type="entry name" value="REC"/>
    <property type="match status" value="1"/>
</dbReference>
<dbReference type="EMBL" id="CP081869">
    <property type="protein sequence ID" value="QZN98718.1"/>
    <property type="molecule type" value="Genomic_DNA"/>
</dbReference>
<dbReference type="InterPro" id="IPR001789">
    <property type="entry name" value="Sig_transdc_resp-reg_receiver"/>
</dbReference>
<dbReference type="PANTHER" id="PTHR44591:SF21">
    <property type="entry name" value="TWO-COMPONENT RESPONSE REGULATOR"/>
    <property type="match status" value="1"/>
</dbReference>
<organism evidence="3 4">
    <name type="scientific">Chenggangzhangella methanolivorans</name>
    <dbReference type="NCBI Taxonomy" id="1437009"/>
    <lineage>
        <taxon>Bacteria</taxon>
        <taxon>Pseudomonadati</taxon>
        <taxon>Pseudomonadota</taxon>
        <taxon>Alphaproteobacteria</taxon>
        <taxon>Hyphomicrobiales</taxon>
        <taxon>Methylopilaceae</taxon>
        <taxon>Chenggangzhangella</taxon>
    </lineage>
</organism>
<dbReference type="RefSeq" id="WP_378145261.1">
    <property type="nucleotide sequence ID" value="NZ_JBHRXS010000003.1"/>
</dbReference>
<gene>
    <name evidence="3" type="ORF">K6K41_17175</name>
</gene>
<feature type="domain" description="Response regulatory" evidence="2">
    <location>
        <begin position="16"/>
        <end position="126"/>
    </location>
</feature>
<proteinExistence type="predicted"/>
<dbReference type="Gene3D" id="3.40.50.2300">
    <property type="match status" value="1"/>
</dbReference>
<keyword evidence="4" id="KW-1185">Reference proteome</keyword>
<reference evidence="3" key="1">
    <citation type="submission" date="2021-08" db="EMBL/GenBank/DDBJ databases">
        <authorList>
            <person name="Zhang H."/>
            <person name="Xu M."/>
            <person name="Yu Z."/>
            <person name="Yang L."/>
            <person name="Cai Y."/>
        </authorList>
    </citation>
    <scope>NUCLEOTIDE SEQUENCE</scope>
    <source>
        <strain evidence="3">CHL1</strain>
    </source>
</reference>
<evidence type="ECO:0000313" key="4">
    <source>
        <dbReference type="Proteomes" id="UP000825701"/>
    </source>
</evidence>
<evidence type="ECO:0000256" key="1">
    <source>
        <dbReference type="ARBA" id="ARBA00022553"/>
    </source>
</evidence>
<dbReference type="Pfam" id="PF00072">
    <property type="entry name" value="Response_reg"/>
    <property type="match status" value="1"/>
</dbReference>